<dbReference type="PANTHER" id="PTHR10380:SF241">
    <property type="entry name" value="CUTICULAR PROTEIN 47EG-RELATED"/>
    <property type="match status" value="1"/>
</dbReference>
<keyword evidence="2" id="KW-0193">Cuticle</keyword>
<gene>
    <name evidence="4" type="primary">LOC113511684</name>
</gene>
<protein>
    <submittedName>
        <fullName evidence="4">Endocuticle structural glycoprotein ABD-4-like isoform X1</fullName>
    </submittedName>
</protein>
<dbReference type="GO" id="GO:0008010">
    <property type="term" value="F:structural constituent of chitin-based larval cuticle"/>
    <property type="evidence" value="ECO:0007669"/>
    <property type="project" value="TreeGrafter"/>
</dbReference>
<dbReference type="RefSeq" id="XP_031769466.1">
    <property type="nucleotide sequence ID" value="XM_031913606.2"/>
</dbReference>
<dbReference type="Proteomes" id="UP001652740">
    <property type="component" value="Unplaced"/>
</dbReference>
<dbReference type="PROSITE" id="PS51155">
    <property type="entry name" value="CHIT_BIND_RR_2"/>
    <property type="match status" value="1"/>
</dbReference>
<dbReference type="InterPro" id="IPR000618">
    <property type="entry name" value="Insect_cuticle"/>
</dbReference>
<accession>A0A6J3CAP0</accession>
<dbReference type="InterPro" id="IPR050468">
    <property type="entry name" value="Cuticle_Struct_Prot"/>
</dbReference>
<evidence type="ECO:0000313" key="3">
    <source>
        <dbReference type="Proteomes" id="UP001652740"/>
    </source>
</evidence>
<dbReference type="OrthoDB" id="6493579at2759"/>
<dbReference type="Pfam" id="PF00379">
    <property type="entry name" value="Chitin_bind_4"/>
    <property type="match status" value="1"/>
</dbReference>
<keyword evidence="3" id="KW-1185">Reference proteome</keyword>
<reference evidence="4" key="1">
    <citation type="submission" date="2025-08" db="UniProtKB">
        <authorList>
            <consortium name="RefSeq"/>
        </authorList>
    </citation>
    <scope>IDENTIFICATION</scope>
    <source>
        <tissue evidence="4">Whole larvae</tissue>
    </source>
</reference>
<evidence type="ECO:0000256" key="2">
    <source>
        <dbReference type="PROSITE-ProRule" id="PRU00497"/>
    </source>
</evidence>
<evidence type="ECO:0000313" key="4">
    <source>
        <dbReference type="RefSeq" id="XP_031769466.1"/>
    </source>
</evidence>
<proteinExistence type="predicted"/>
<dbReference type="InParanoid" id="A0A6J3CAP0"/>
<organism evidence="3 4">
    <name type="scientific">Galleria mellonella</name>
    <name type="common">Greater wax moth</name>
    <dbReference type="NCBI Taxonomy" id="7137"/>
    <lineage>
        <taxon>Eukaryota</taxon>
        <taxon>Metazoa</taxon>
        <taxon>Ecdysozoa</taxon>
        <taxon>Arthropoda</taxon>
        <taxon>Hexapoda</taxon>
        <taxon>Insecta</taxon>
        <taxon>Pterygota</taxon>
        <taxon>Neoptera</taxon>
        <taxon>Endopterygota</taxon>
        <taxon>Lepidoptera</taxon>
        <taxon>Glossata</taxon>
        <taxon>Ditrysia</taxon>
        <taxon>Pyraloidea</taxon>
        <taxon>Pyralidae</taxon>
        <taxon>Galleriinae</taxon>
        <taxon>Galleria</taxon>
    </lineage>
</organism>
<keyword evidence="1" id="KW-0732">Signal</keyword>
<dbReference type="GO" id="GO:0062129">
    <property type="term" value="C:chitin-based extracellular matrix"/>
    <property type="evidence" value="ECO:0007669"/>
    <property type="project" value="TreeGrafter"/>
</dbReference>
<dbReference type="AlphaFoldDB" id="A0A6J3CAP0"/>
<dbReference type="PANTHER" id="PTHR10380">
    <property type="entry name" value="CUTICLE PROTEIN"/>
    <property type="match status" value="1"/>
</dbReference>
<evidence type="ECO:0000256" key="1">
    <source>
        <dbReference type="ARBA" id="ARBA00022729"/>
    </source>
</evidence>
<dbReference type="GeneID" id="113511684"/>
<sequence length="167" mass="17951">MKHLLISDPNLIQIDTIGLIVRFFGYINSPLTKHCYEVNVLISTLAAVALAAPQGSQAPTEPIPILRQDSQVNGDGSYQYSYETGNGISADQKGDLKKVGDVEALEVQGQFQYPGDNGNIQLSYVADENGFQPQGAHLPTAPPVPEPIQRALAYLATAPPQPQQPAQ</sequence>
<name>A0A6J3CAP0_GALME</name>